<comment type="caution">
    <text evidence="1">The sequence shown here is derived from an EMBL/GenBank/DDBJ whole genome shotgun (WGS) entry which is preliminary data.</text>
</comment>
<protein>
    <submittedName>
        <fullName evidence="1">Uncharacterized protein</fullName>
    </submittedName>
</protein>
<proteinExistence type="predicted"/>
<reference evidence="1" key="1">
    <citation type="submission" date="2020-06" db="EMBL/GenBank/DDBJ databases">
        <title>WGS assembly of Ceratodon purpureus strain R40.</title>
        <authorList>
            <person name="Carey S.B."/>
            <person name="Jenkins J."/>
            <person name="Shu S."/>
            <person name="Lovell J.T."/>
            <person name="Sreedasyam A."/>
            <person name="Maumus F."/>
            <person name="Tiley G.P."/>
            <person name="Fernandez-Pozo N."/>
            <person name="Barry K."/>
            <person name="Chen C."/>
            <person name="Wang M."/>
            <person name="Lipzen A."/>
            <person name="Daum C."/>
            <person name="Saski C.A."/>
            <person name="Payton A.C."/>
            <person name="Mcbreen J.C."/>
            <person name="Conrad R.E."/>
            <person name="Kollar L.M."/>
            <person name="Olsson S."/>
            <person name="Huttunen S."/>
            <person name="Landis J.B."/>
            <person name="Wickett N.J."/>
            <person name="Johnson M.G."/>
            <person name="Rensing S.A."/>
            <person name="Grimwood J."/>
            <person name="Schmutz J."/>
            <person name="Mcdaniel S.F."/>
        </authorList>
    </citation>
    <scope>NUCLEOTIDE SEQUENCE</scope>
    <source>
        <strain evidence="1">R40</strain>
    </source>
</reference>
<keyword evidence="2" id="KW-1185">Reference proteome</keyword>
<name>A0A8T0I2H6_CERPU</name>
<accession>A0A8T0I2H6</accession>
<gene>
    <name evidence="1" type="ORF">KC19_5G133600</name>
</gene>
<evidence type="ECO:0000313" key="1">
    <source>
        <dbReference type="EMBL" id="KAG0577135.1"/>
    </source>
</evidence>
<dbReference type="EMBL" id="CM026425">
    <property type="protein sequence ID" value="KAG0577135.1"/>
    <property type="molecule type" value="Genomic_DNA"/>
</dbReference>
<organism evidence="1 2">
    <name type="scientific">Ceratodon purpureus</name>
    <name type="common">Fire moss</name>
    <name type="synonym">Dicranum purpureum</name>
    <dbReference type="NCBI Taxonomy" id="3225"/>
    <lineage>
        <taxon>Eukaryota</taxon>
        <taxon>Viridiplantae</taxon>
        <taxon>Streptophyta</taxon>
        <taxon>Embryophyta</taxon>
        <taxon>Bryophyta</taxon>
        <taxon>Bryophytina</taxon>
        <taxon>Bryopsida</taxon>
        <taxon>Dicranidae</taxon>
        <taxon>Pseudoditrichales</taxon>
        <taxon>Ditrichaceae</taxon>
        <taxon>Ceratodon</taxon>
    </lineage>
</organism>
<dbReference type="AlphaFoldDB" id="A0A8T0I2H6"/>
<evidence type="ECO:0000313" key="2">
    <source>
        <dbReference type="Proteomes" id="UP000822688"/>
    </source>
</evidence>
<sequence>MEKSQETRILTIQQMQHLFGCVNVSDTHLALKPQHSVTAMGSKLAGSARQHCFTKPNPTRHSVKDDMPTEFATTEHIYRYFVKPPPLLSGSLISYKLESP</sequence>
<dbReference type="Proteomes" id="UP000822688">
    <property type="component" value="Chromosome 5"/>
</dbReference>